<dbReference type="PANTHER" id="PTHR48111">
    <property type="entry name" value="REGULATOR OF RPOS"/>
    <property type="match status" value="1"/>
</dbReference>
<dbReference type="SMART" id="SM00448">
    <property type="entry name" value="REC"/>
    <property type="match status" value="1"/>
</dbReference>
<dbReference type="SUPFAM" id="SSF52172">
    <property type="entry name" value="CheY-like"/>
    <property type="match status" value="1"/>
</dbReference>
<keyword evidence="1 5" id="KW-0597">Phosphoprotein</keyword>
<feature type="domain" description="Response regulatory" evidence="7">
    <location>
        <begin position="3"/>
        <end position="125"/>
    </location>
</feature>
<dbReference type="PROSITE" id="PS51755">
    <property type="entry name" value="OMPR_PHOB"/>
    <property type="match status" value="1"/>
</dbReference>
<dbReference type="GO" id="GO:0032993">
    <property type="term" value="C:protein-DNA complex"/>
    <property type="evidence" value="ECO:0007669"/>
    <property type="project" value="TreeGrafter"/>
</dbReference>
<proteinExistence type="predicted"/>
<sequence>MIRVLVADDNPLVREVVRLYLEKDGLSVVEAADGAAASAELLLEHEGCSAPVDLAVLDVLMPGRSGIDICRMVRMRADLPDIPIILISDLGDEPDRVRGLAAGADDYLAKPFSARELALRVGAILRRARRGAGQTEPWVRDVGVAVSTESRTALCDGIPVELTGREFDLLAFLMRHPRRVFAREELLAQVWGWDIGDLSTVTVHIKRVRAKLGEHHRISTVWGRGYAWGRSDIGRGEAAGQG</sequence>
<dbReference type="Proteomes" id="UP000466794">
    <property type="component" value="Unassembled WGS sequence"/>
</dbReference>
<dbReference type="GO" id="GO:0006355">
    <property type="term" value="P:regulation of DNA-templated transcription"/>
    <property type="evidence" value="ECO:0007669"/>
    <property type="project" value="InterPro"/>
</dbReference>
<keyword evidence="4" id="KW-0804">Transcription</keyword>
<dbReference type="AlphaFoldDB" id="A0A7K1V183"/>
<feature type="DNA-binding region" description="OmpR/PhoB-type" evidence="6">
    <location>
        <begin position="134"/>
        <end position="230"/>
    </location>
</feature>
<dbReference type="PANTHER" id="PTHR48111:SF4">
    <property type="entry name" value="DNA-BINDING DUAL TRANSCRIPTIONAL REGULATOR OMPR"/>
    <property type="match status" value="1"/>
</dbReference>
<gene>
    <name evidence="9" type="ORF">GPX89_24515</name>
</gene>
<evidence type="ECO:0000256" key="3">
    <source>
        <dbReference type="ARBA" id="ARBA00023125"/>
    </source>
</evidence>
<dbReference type="SMART" id="SM00862">
    <property type="entry name" value="Trans_reg_C"/>
    <property type="match status" value="1"/>
</dbReference>
<dbReference type="Gene3D" id="3.40.50.2300">
    <property type="match status" value="1"/>
</dbReference>
<comment type="caution">
    <text evidence="9">The sequence shown here is derived from an EMBL/GenBank/DDBJ whole genome shotgun (WGS) entry which is preliminary data.</text>
</comment>
<name>A0A7K1V183_9NOCA</name>
<dbReference type="CDD" id="cd00383">
    <property type="entry name" value="trans_reg_C"/>
    <property type="match status" value="1"/>
</dbReference>
<reference evidence="9 10" key="1">
    <citation type="submission" date="2019-12" db="EMBL/GenBank/DDBJ databases">
        <title>Nocardia sp. nov. ET3-3 isolated from soil.</title>
        <authorList>
            <person name="Kanchanasin P."/>
            <person name="Tanasupawat S."/>
            <person name="Yuki M."/>
            <person name="Kudo T."/>
        </authorList>
    </citation>
    <scope>NUCLEOTIDE SEQUENCE [LARGE SCALE GENOMIC DNA]</scope>
    <source>
        <strain evidence="9 10">ET3-3</strain>
    </source>
</reference>
<dbReference type="PROSITE" id="PS50110">
    <property type="entry name" value="RESPONSE_REGULATORY"/>
    <property type="match status" value="1"/>
</dbReference>
<feature type="domain" description="OmpR/PhoB-type" evidence="8">
    <location>
        <begin position="134"/>
        <end position="230"/>
    </location>
</feature>
<dbReference type="InterPro" id="IPR039420">
    <property type="entry name" value="WalR-like"/>
</dbReference>
<dbReference type="Gene3D" id="1.10.10.10">
    <property type="entry name" value="Winged helix-like DNA-binding domain superfamily/Winged helix DNA-binding domain"/>
    <property type="match status" value="1"/>
</dbReference>
<keyword evidence="3 6" id="KW-0238">DNA-binding</keyword>
<dbReference type="EMBL" id="WRPP01000005">
    <property type="protein sequence ID" value="MVU80400.1"/>
    <property type="molecule type" value="Genomic_DNA"/>
</dbReference>
<feature type="modified residue" description="4-aspartylphosphate" evidence="5">
    <location>
        <position position="58"/>
    </location>
</feature>
<accession>A0A7K1V183</accession>
<evidence type="ECO:0000256" key="5">
    <source>
        <dbReference type="PROSITE-ProRule" id="PRU00169"/>
    </source>
</evidence>
<evidence type="ECO:0000256" key="2">
    <source>
        <dbReference type="ARBA" id="ARBA00023015"/>
    </source>
</evidence>
<dbReference type="InterPro" id="IPR036388">
    <property type="entry name" value="WH-like_DNA-bd_sf"/>
</dbReference>
<evidence type="ECO:0000256" key="1">
    <source>
        <dbReference type="ARBA" id="ARBA00022553"/>
    </source>
</evidence>
<keyword evidence="2" id="KW-0805">Transcription regulation</keyword>
<keyword evidence="10" id="KW-1185">Reference proteome</keyword>
<dbReference type="Pfam" id="PF00072">
    <property type="entry name" value="Response_reg"/>
    <property type="match status" value="1"/>
</dbReference>
<evidence type="ECO:0000259" key="8">
    <source>
        <dbReference type="PROSITE" id="PS51755"/>
    </source>
</evidence>
<dbReference type="GO" id="GO:0000976">
    <property type="term" value="F:transcription cis-regulatory region binding"/>
    <property type="evidence" value="ECO:0007669"/>
    <property type="project" value="TreeGrafter"/>
</dbReference>
<dbReference type="GO" id="GO:0005829">
    <property type="term" value="C:cytosol"/>
    <property type="evidence" value="ECO:0007669"/>
    <property type="project" value="TreeGrafter"/>
</dbReference>
<evidence type="ECO:0000313" key="10">
    <source>
        <dbReference type="Proteomes" id="UP000466794"/>
    </source>
</evidence>
<organism evidence="9 10">
    <name type="scientific">Nocardia terrae</name>
    <dbReference type="NCBI Taxonomy" id="2675851"/>
    <lineage>
        <taxon>Bacteria</taxon>
        <taxon>Bacillati</taxon>
        <taxon>Actinomycetota</taxon>
        <taxon>Actinomycetes</taxon>
        <taxon>Mycobacteriales</taxon>
        <taxon>Nocardiaceae</taxon>
        <taxon>Nocardia</taxon>
    </lineage>
</organism>
<evidence type="ECO:0000256" key="4">
    <source>
        <dbReference type="ARBA" id="ARBA00023163"/>
    </source>
</evidence>
<dbReference type="Gene3D" id="6.10.250.690">
    <property type="match status" value="1"/>
</dbReference>
<evidence type="ECO:0000256" key="6">
    <source>
        <dbReference type="PROSITE-ProRule" id="PRU01091"/>
    </source>
</evidence>
<dbReference type="GO" id="GO:0000156">
    <property type="term" value="F:phosphorelay response regulator activity"/>
    <property type="evidence" value="ECO:0007669"/>
    <property type="project" value="TreeGrafter"/>
</dbReference>
<protein>
    <submittedName>
        <fullName evidence="9">Response regulator</fullName>
    </submittedName>
</protein>
<evidence type="ECO:0000313" key="9">
    <source>
        <dbReference type="EMBL" id="MVU80400.1"/>
    </source>
</evidence>
<evidence type="ECO:0000259" key="7">
    <source>
        <dbReference type="PROSITE" id="PS50110"/>
    </source>
</evidence>
<dbReference type="Pfam" id="PF00486">
    <property type="entry name" value="Trans_reg_C"/>
    <property type="match status" value="1"/>
</dbReference>
<dbReference type="InterPro" id="IPR011006">
    <property type="entry name" value="CheY-like_superfamily"/>
</dbReference>
<dbReference type="InterPro" id="IPR001867">
    <property type="entry name" value="OmpR/PhoB-type_DNA-bd"/>
</dbReference>
<dbReference type="InterPro" id="IPR001789">
    <property type="entry name" value="Sig_transdc_resp-reg_receiver"/>
</dbReference>